<dbReference type="AlphaFoldDB" id="A0A9K3E241"/>
<feature type="domain" description="RRM" evidence="3">
    <location>
        <begin position="12"/>
        <end position="89"/>
    </location>
</feature>
<dbReference type="EMBL" id="MNCJ02000330">
    <property type="protein sequence ID" value="KAF5764601.1"/>
    <property type="molecule type" value="Genomic_DNA"/>
</dbReference>
<reference evidence="4" key="1">
    <citation type="journal article" date="2017" name="Nature">
        <title>The sunflower genome provides insights into oil metabolism, flowering and Asterid evolution.</title>
        <authorList>
            <person name="Badouin H."/>
            <person name="Gouzy J."/>
            <person name="Grassa C.J."/>
            <person name="Murat F."/>
            <person name="Staton S.E."/>
            <person name="Cottret L."/>
            <person name="Lelandais-Briere C."/>
            <person name="Owens G.L."/>
            <person name="Carrere S."/>
            <person name="Mayjonade B."/>
            <person name="Legrand L."/>
            <person name="Gill N."/>
            <person name="Kane N.C."/>
            <person name="Bowers J.E."/>
            <person name="Hubner S."/>
            <person name="Bellec A."/>
            <person name="Berard A."/>
            <person name="Berges H."/>
            <person name="Blanchet N."/>
            <person name="Boniface M.C."/>
            <person name="Brunel D."/>
            <person name="Catrice O."/>
            <person name="Chaidir N."/>
            <person name="Claudel C."/>
            <person name="Donnadieu C."/>
            <person name="Faraut T."/>
            <person name="Fievet G."/>
            <person name="Helmstetter N."/>
            <person name="King M."/>
            <person name="Knapp S.J."/>
            <person name="Lai Z."/>
            <person name="Le Paslier M.C."/>
            <person name="Lippi Y."/>
            <person name="Lorenzon L."/>
            <person name="Mandel J.R."/>
            <person name="Marage G."/>
            <person name="Marchand G."/>
            <person name="Marquand E."/>
            <person name="Bret-Mestries E."/>
            <person name="Morien E."/>
            <person name="Nambeesan S."/>
            <person name="Nguyen T."/>
            <person name="Pegot-Espagnet P."/>
            <person name="Pouilly N."/>
            <person name="Raftis F."/>
            <person name="Sallet E."/>
            <person name="Schiex T."/>
            <person name="Thomas J."/>
            <person name="Vandecasteele C."/>
            <person name="Vares D."/>
            <person name="Vear F."/>
            <person name="Vautrin S."/>
            <person name="Crespi M."/>
            <person name="Mangin B."/>
            <person name="Burke J.M."/>
            <person name="Salse J."/>
            <person name="Munos S."/>
            <person name="Vincourt P."/>
            <person name="Rieseberg L.H."/>
            <person name="Langlade N.B."/>
        </authorList>
    </citation>
    <scope>NUCLEOTIDE SEQUENCE</scope>
    <source>
        <tissue evidence="4">Leaves</tissue>
    </source>
</reference>
<reference evidence="4" key="2">
    <citation type="submission" date="2020-06" db="EMBL/GenBank/DDBJ databases">
        <title>Helianthus annuus Genome sequencing and assembly Release 2.</title>
        <authorList>
            <person name="Gouzy J."/>
            <person name="Langlade N."/>
            <person name="Munos S."/>
        </authorList>
    </citation>
    <scope>NUCLEOTIDE SEQUENCE</scope>
    <source>
        <tissue evidence="4">Leaves</tissue>
    </source>
</reference>
<dbReference type="Gene3D" id="3.30.70.330">
    <property type="match status" value="1"/>
</dbReference>
<keyword evidence="5" id="KW-1185">Reference proteome</keyword>
<dbReference type="SUPFAM" id="SSF54928">
    <property type="entry name" value="RNA-binding domain, RBD"/>
    <property type="match status" value="1"/>
</dbReference>
<dbReference type="InterPro" id="IPR000504">
    <property type="entry name" value="RRM_dom"/>
</dbReference>
<accession>A0A9K3E241</accession>
<dbReference type="GO" id="GO:0003723">
    <property type="term" value="F:RNA binding"/>
    <property type="evidence" value="ECO:0007669"/>
    <property type="project" value="UniProtKB-UniRule"/>
</dbReference>
<dbReference type="Gramene" id="mRNA:HanXRQr2_Chr15g0693991">
    <property type="protein sequence ID" value="mRNA:HanXRQr2_Chr15g0693991"/>
    <property type="gene ID" value="HanXRQr2_Chr15g0693991"/>
</dbReference>
<sequence length="531" mass="58713">MAGNVNQAGRIIKLFVSNLPDGCNPWELRKCLEAFGSIVGTYVAKKRDKNGCRFGFASFKDVRDMPEFLKSFGGVKMGDFKLKINVARFAAENNGGYADQPAKKYETRNTGNKAFTGGNFNNLRDVRSYREVVGHSNSFGSSSKHAGTEEDVRGSEKSIVVPDKTGAFNDLFGTALVGRTVDLETLVDFDKLLRIAKISVANLQYLGGLSLLISFSDVESARMFMEAKKVWGPWFSKLDFWSGQTLPLERVAWLKLCGIPLHLLDPVVLGMIGESFGKLLHVPKLHEEDLDLSMVRVGVLVGNPGRIKEMVSLRWKDKVFRIWVEEDSDVWIPDSVEKDVDTDGVEILSPEVSPGDDSGSGSGEMEGLQSSEFEVPAEESPINVGAGSHSCMSPRYEEREKVAADFFENVENLSGNDVPSRLGPSLVGPGGNGGFEVGVRGNNRGPIRRRMLGQNSTKAQSSGPKEAASVVERPKKRPRSLEKEEEPGFGFVGFTLRISRRMPRVRKIIWSDSLLMTGFLQRRRRLMPPLR</sequence>
<keyword evidence="1" id="KW-0694">RNA-binding</keyword>
<dbReference type="InterPro" id="IPR035979">
    <property type="entry name" value="RBD_domain_sf"/>
</dbReference>
<feature type="region of interest" description="Disordered" evidence="2">
    <location>
        <begin position="349"/>
        <end position="371"/>
    </location>
</feature>
<feature type="region of interest" description="Disordered" evidence="2">
    <location>
        <begin position="454"/>
        <end position="484"/>
    </location>
</feature>
<name>A0A9K3E241_HELAN</name>
<dbReference type="SMART" id="SM00360">
    <property type="entry name" value="RRM"/>
    <property type="match status" value="1"/>
</dbReference>
<comment type="caution">
    <text evidence="4">The sequence shown here is derived from an EMBL/GenBank/DDBJ whole genome shotgun (WGS) entry which is preliminary data.</text>
</comment>
<protein>
    <submittedName>
        <fullName evidence="4">RNA recognition motif domain, nucleotide-binding alpha-beta plait domain superfamily</fullName>
    </submittedName>
</protein>
<dbReference type="PANTHER" id="PTHR34427:SF5">
    <property type="entry name" value="DUF4283 DOMAIN-CONTAINING PROTEIN"/>
    <property type="match status" value="1"/>
</dbReference>
<evidence type="ECO:0000259" key="3">
    <source>
        <dbReference type="PROSITE" id="PS50102"/>
    </source>
</evidence>
<gene>
    <name evidence="4" type="ORF">HanXRQr2_Chr15g0693991</name>
</gene>
<dbReference type="CDD" id="cd00590">
    <property type="entry name" value="RRM_SF"/>
    <property type="match status" value="1"/>
</dbReference>
<evidence type="ECO:0000313" key="4">
    <source>
        <dbReference type="EMBL" id="KAF5764601.1"/>
    </source>
</evidence>
<proteinExistence type="predicted"/>
<dbReference type="InterPro" id="IPR012677">
    <property type="entry name" value="Nucleotide-bd_a/b_plait_sf"/>
</dbReference>
<evidence type="ECO:0000313" key="5">
    <source>
        <dbReference type="Proteomes" id="UP000215914"/>
    </source>
</evidence>
<dbReference type="PANTHER" id="PTHR34427">
    <property type="entry name" value="DUF4283 DOMAIN PROTEIN"/>
    <property type="match status" value="1"/>
</dbReference>
<evidence type="ECO:0000256" key="2">
    <source>
        <dbReference type="SAM" id="MobiDB-lite"/>
    </source>
</evidence>
<dbReference type="Proteomes" id="UP000215914">
    <property type="component" value="Unassembled WGS sequence"/>
</dbReference>
<evidence type="ECO:0000256" key="1">
    <source>
        <dbReference type="PROSITE-ProRule" id="PRU00176"/>
    </source>
</evidence>
<dbReference type="Pfam" id="PF00076">
    <property type="entry name" value="RRM_1"/>
    <property type="match status" value="1"/>
</dbReference>
<organism evidence="4 5">
    <name type="scientific">Helianthus annuus</name>
    <name type="common">Common sunflower</name>
    <dbReference type="NCBI Taxonomy" id="4232"/>
    <lineage>
        <taxon>Eukaryota</taxon>
        <taxon>Viridiplantae</taxon>
        <taxon>Streptophyta</taxon>
        <taxon>Embryophyta</taxon>
        <taxon>Tracheophyta</taxon>
        <taxon>Spermatophyta</taxon>
        <taxon>Magnoliopsida</taxon>
        <taxon>eudicotyledons</taxon>
        <taxon>Gunneridae</taxon>
        <taxon>Pentapetalae</taxon>
        <taxon>asterids</taxon>
        <taxon>campanulids</taxon>
        <taxon>Asterales</taxon>
        <taxon>Asteraceae</taxon>
        <taxon>Asteroideae</taxon>
        <taxon>Heliantheae alliance</taxon>
        <taxon>Heliantheae</taxon>
        <taxon>Helianthus</taxon>
    </lineage>
</organism>
<feature type="compositionally biased region" description="Polar residues" evidence="2">
    <location>
        <begin position="454"/>
        <end position="463"/>
    </location>
</feature>
<dbReference type="PROSITE" id="PS50102">
    <property type="entry name" value="RRM"/>
    <property type="match status" value="1"/>
</dbReference>